<evidence type="ECO:0000313" key="5">
    <source>
        <dbReference type="EMBL" id="MCM6777112.1"/>
    </source>
</evidence>
<dbReference type="InterPro" id="IPR013751">
    <property type="entry name" value="ACP_syn_III_N"/>
</dbReference>
<dbReference type="EMBL" id="JAMRXG010000013">
    <property type="protein sequence ID" value="MCM6777112.1"/>
    <property type="molecule type" value="Genomic_DNA"/>
</dbReference>
<dbReference type="Proteomes" id="UP001139157">
    <property type="component" value="Unassembled WGS sequence"/>
</dbReference>
<dbReference type="PANTHER" id="PTHR34069">
    <property type="entry name" value="3-OXOACYL-[ACYL-CARRIER-PROTEIN] SYNTHASE 3"/>
    <property type="match status" value="1"/>
</dbReference>
<dbReference type="Gene3D" id="3.40.47.10">
    <property type="match status" value="2"/>
</dbReference>
<accession>A0A9X2IYJ6</accession>
<evidence type="ECO:0000313" key="6">
    <source>
        <dbReference type="Proteomes" id="UP001139157"/>
    </source>
</evidence>
<keyword evidence="2" id="KW-0012">Acyltransferase</keyword>
<dbReference type="AlphaFoldDB" id="A0A9X2IYJ6"/>
<dbReference type="SUPFAM" id="SSF53901">
    <property type="entry name" value="Thiolase-like"/>
    <property type="match status" value="2"/>
</dbReference>
<dbReference type="InterPro" id="IPR013747">
    <property type="entry name" value="ACP_syn_III_C"/>
</dbReference>
<sequence length="348" mass="38310">MRRTRFESIGRYTPETVVSTKELISRLRIRGFPPLERLSGVRNRRVYDSRPDHYESSFVLARRAMEDCLRHSDYAADELDIIISASITRTTGPGIHSAAPAFALMLGNAIGANKARHFDVCNASAGMMTGVLVLDRMIKAGIVRNGMVVSGEQLTIITETAVREIKSRHDSQLAALTVGDAGMAVIIDDRGDDDDEIHYIELMTMAAGADICIGMPSDRTNGIALYTDTRAMQNDAVYQQVIDRLVAFAQTSGRTARGEGFDFCIYHQFSAPAIAYIHRLARKAFGTRPKVLNILHEYGNTASTSHFLVLHEHLRQQRIPKGSKILMLPQASGVVGGFCAATISRLEV</sequence>
<proteinExistence type="predicted"/>
<name>A0A9X2IYJ6_9NOCA</name>
<dbReference type="Pfam" id="PF08545">
    <property type="entry name" value="ACP_syn_III"/>
    <property type="match status" value="1"/>
</dbReference>
<evidence type="ECO:0000256" key="2">
    <source>
        <dbReference type="ARBA" id="ARBA00023315"/>
    </source>
</evidence>
<evidence type="ECO:0000259" key="4">
    <source>
        <dbReference type="Pfam" id="PF08545"/>
    </source>
</evidence>
<keyword evidence="1" id="KW-0808">Transferase</keyword>
<dbReference type="RefSeq" id="WP_251915881.1">
    <property type="nucleotide sequence ID" value="NZ_JAMRXG010000013.1"/>
</dbReference>
<dbReference type="GO" id="GO:0044550">
    <property type="term" value="P:secondary metabolite biosynthetic process"/>
    <property type="evidence" value="ECO:0007669"/>
    <property type="project" value="TreeGrafter"/>
</dbReference>
<gene>
    <name evidence="5" type="ORF">NDR86_26850</name>
</gene>
<dbReference type="GO" id="GO:0004315">
    <property type="term" value="F:3-oxoacyl-[acyl-carrier-protein] synthase activity"/>
    <property type="evidence" value="ECO:0007669"/>
    <property type="project" value="InterPro"/>
</dbReference>
<dbReference type="Pfam" id="PF08541">
    <property type="entry name" value="ACP_syn_III_C"/>
    <property type="match status" value="1"/>
</dbReference>
<feature type="domain" description="Beta-ketoacyl-[acyl-carrier-protein] synthase III C-terminal" evidence="3">
    <location>
        <begin position="262"/>
        <end position="337"/>
    </location>
</feature>
<evidence type="ECO:0000256" key="1">
    <source>
        <dbReference type="ARBA" id="ARBA00022679"/>
    </source>
</evidence>
<evidence type="ECO:0000259" key="3">
    <source>
        <dbReference type="Pfam" id="PF08541"/>
    </source>
</evidence>
<dbReference type="InterPro" id="IPR016039">
    <property type="entry name" value="Thiolase-like"/>
</dbReference>
<reference evidence="5" key="1">
    <citation type="submission" date="2022-06" db="EMBL/GenBank/DDBJ databases">
        <title>Novel species in genus nocardia.</title>
        <authorList>
            <person name="Li F."/>
        </authorList>
    </citation>
    <scope>NUCLEOTIDE SEQUENCE</scope>
    <source>
        <strain evidence="5">CDC141</strain>
    </source>
</reference>
<protein>
    <submittedName>
        <fullName evidence="5">3-oxoacyl-ACP synthase</fullName>
    </submittedName>
</protein>
<feature type="domain" description="Beta-ketoacyl-[acyl-carrier-protein] synthase III N-terminal" evidence="4">
    <location>
        <begin position="118"/>
        <end position="201"/>
    </location>
</feature>
<organism evidence="5 6">
    <name type="scientific">Nocardia pulmonis</name>
    <dbReference type="NCBI Taxonomy" id="2951408"/>
    <lineage>
        <taxon>Bacteria</taxon>
        <taxon>Bacillati</taxon>
        <taxon>Actinomycetota</taxon>
        <taxon>Actinomycetes</taxon>
        <taxon>Mycobacteriales</taxon>
        <taxon>Nocardiaceae</taxon>
        <taxon>Nocardia</taxon>
    </lineage>
</organism>
<dbReference type="PANTHER" id="PTHR34069:SF2">
    <property type="entry name" value="BETA-KETOACYL-[ACYL-CARRIER-PROTEIN] SYNTHASE III"/>
    <property type="match status" value="1"/>
</dbReference>
<dbReference type="GO" id="GO:0006633">
    <property type="term" value="P:fatty acid biosynthetic process"/>
    <property type="evidence" value="ECO:0007669"/>
    <property type="project" value="InterPro"/>
</dbReference>
<keyword evidence="6" id="KW-1185">Reference proteome</keyword>
<comment type="caution">
    <text evidence="5">The sequence shown here is derived from an EMBL/GenBank/DDBJ whole genome shotgun (WGS) entry which is preliminary data.</text>
</comment>